<keyword evidence="6" id="KW-1185">Reference proteome</keyword>
<dbReference type="Pfam" id="PF13193">
    <property type="entry name" value="AMP-binding_C"/>
    <property type="match status" value="1"/>
</dbReference>
<dbReference type="Gene3D" id="3.30.300.30">
    <property type="match status" value="1"/>
</dbReference>
<evidence type="ECO:0000259" key="3">
    <source>
        <dbReference type="Pfam" id="PF00501"/>
    </source>
</evidence>
<dbReference type="Pfam" id="PF00501">
    <property type="entry name" value="AMP-binding"/>
    <property type="match status" value="1"/>
</dbReference>
<comment type="caution">
    <text evidence="5">The sequence shown here is derived from an EMBL/GenBank/DDBJ whole genome shotgun (WGS) entry which is preliminary data.</text>
</comment>
<dbReference type="InterPro" id="IPR045851">
    <property type="entry name" value="AMP-bd_C_sf"/>
</dbReference>
<sequence>MVIESLKPKSPIPDVTVYQFLFKDNHRIVDRNKPCYIDAEDSTKSISFADFENLILRFAAGLKFNFPDFALGDVVAMYSPSDIYFPAVAHGSIVAGGAFAAIDHSCNSELAADCLQTVRAKIVIAHAETLTRAKEAAKFVGIPIENIFVLGEEDIDGTLSVHNAMWNHNHLAVPVQLTKEQLSTIPCYFYYTSGTTGKKKAVATTQSNMISWLSSIPEWYPTETLFLSHTEPYHGSALIFAMHLHILHSYTTYILTKFTFERYLQAIQTNKVNIISMQPWMAAVISKEVSIVSQYDLSSVKFAHCSGSPVSKNLCSLFYGRFRISIVNMYGMTETMLPFINDSELSKEGHVGTLSPNFTCKLINDEGNEVGYDEVGELCIKEPTQKLGYYNNTKANGESFDEDGYFHTGDLFQVNEKGAFTHIDRINDVIKYKYKKIAPQEVEVVLMTHPLVVGAAVVGALSEEEGVYLIRAFVVLKKHDRHMEQVKQEIIDITKSQLPDFKQIRGGLYVLDDLPKNNTGKINRLVLRQYNVNDLK</sequence>
<evidence type="ECO:0008006" key="7">
    <source>
        <dbReference type="Google" id="ProtNLM"/>
    </source>
</evidence>
<dbReference type="InterPro" id="IPR042099">
    <property type="entry name" value="ANL_N_sf"/>
</dbReference>
<name>A0ABP9ZA48_9FUNG</name>
<dbReference type="EMBL" id="BAABUK010000029">
    <property type="protein sequence ID" value="GAA5816004.1"/>
    <property type="molecule type" value="Genomic_DNA"/>
</dbReference>
<evidence type="ECO:0000256" key="1">
    <source>
        <dbReference type="ARBA" id="ARBA00006432"/>
    </source>
</evidence>
<evidence type="ECO:0000259" key="4">
    <source>
        <dbReference type="Pfam" id="PF13193"/>
    </source>
</evidence>
<proteinExistence type="inferred from homology"/>
<evidence type="ECO:0000313" key="5">
    <source>
        <dbReference type="EMBL" id="GAA5816004.1"/>
    </source>
</evidence>
<dbReference type="SUPFAM" id="SSF56801">
    <property type="entry name" value="Acetyl-CoA synthetase-like"/>
    <property type="match status" value="1"/>
</dbReference>
<feature type="domain" description="AMP-binding enzyme C-terminal" evidence="4">
    <location>
        <begin position="441"/>
        <end position="521"/>
    </location>
</feature>
<comment type="similarity">
    <text evidence="1">Belongs to the ATP-dependent AMP-binding enzyme family.</text>
</comment>
<dbReference type="PANTHER" id="PTHR24096:SF149">
    <property type="entry name" value="AMP-BINDING DOMAIN-CONTAINING PROTEIN-RELATED"/>
    <property type="match status" value="1"/>
</dbReference>
<accession>A0ABP9ZA48</accession>
<gene>
    <name evidence="5" type="ORF">MFLAVUS_009525</name>
</gene>
<organism evidence="5 6">
    <name type="scientific">Mucor flavus</name>
    <dbReference type="NCBI Taxonomy" id="439312"/>
    <lineage>
        <taxon>Eukaryota</taxon>
        <taxon>Fungi</taxon>
        <taxon>Fungi incertae sedis</taxon>
        <taxon>Mucoromycota</taxon>
        <taxon>Mucoromycotina</taxon>
        <taxon>Mucoromycetes</taxon>
        <taxon>Mucorales</taxon>
        <taxon>Mucorineae</taxon>
        <taxon>Mucoraceae</taxon>
        <taxon>Mucor</taxon>
    </lineage>
</organism>
<keyword evidence="2" id="KW-0436">Ligase</keyword>
<dbReference type="PANTHER" id="PTHR24096">
    <property type="entry name" value="LONG-CHAIN-FATTY-ACID--COA LIGASE"/>
    <property type="match status" value="1"/>
</dbReference>
<dbReference type="Proteomes" id="UP001473302">
    <property type="component" value="Unassembled WGS sequence"/>
</dbReference>
<evidence type="ECO:0000313" key="6">
    <source>
        <dbReference type="Proteomes" id="UP001473302"/>
    </source>
</evidence>
<dbReference type="InterPro" id="IPR025110">
    <property type="entry name" value="AMP-bd_C"/>
</dbReference>
<dbReference type="Gene3D" id="3.40.50.12780">
    <property type="entry name" value="N-terminal domain of ligase-like"/>
    <property type="match status" value="1"/>
</dbReference>
<protein>
    <recommendedName>
        <fullName evidence="7">Acetyl-CoA synthetase-like protein</fullName>
    </recommendedName>
</protein>
<feature type="domain" description="AMP-dependent synthetase/ligase" evidence="3">
    <location>
        <begin position="31"/>
        <end position="390"/>
    </location>
</feature>
<dbReference type="InterPro" id="IPR000873">
    <property type="entry name" value="AMP-dep_synth/lig_dom"/>
</dbReference>
<evidence type="ECO:0000256" key="2">
    <source>
        <dbReference type="ARBA" id="ARBA00022598"/>
    </source>
</evidence>
<reference evidence="5 6" key="1">
    <citation type="submission" date="2024-04" db="EMBL/GenBank/DDBJ databases">
        <title>genome sequences of Mucor flavus KT1a and Helicostylum pulchrum KT1b strains isolated from the surface of a dry-aged beef.</title>
        <authorList>
            <person name="Toyotome T."/>
            <person name="Hosono M."/>
            <person name="Torimaru M."/>
            <person name="Fukuda K."/>
            <person name="Mikami N."/>
        </authorList>
    </citation>
    <scope>NUCLEOTIDE SEQUENCE [LARGE SCALE GENOMIC DNA]</scope>
    <source>
        <strain evidence="5 6">KT1a</strain>
    </source>
</reference>